<accession>A0A7S3PMZ9</accession>
<protein>
    <submittedName>
        <fullName evidence="1">Uncharacterized protein</fullName>
    </submittedName>
</protein>
<dbReference type="AlphaFoldDB" id="A0A7S3PMZ9"/>
<evidence type="ECO:0000313" key="1">
    <source>
        <dbReference type="EMBL" id="CAE0444846.1"/>
    </source>
</evidence>
<organism evidence="1">
    <name type="scientific">Aplanochytrium stocchinoi</name>
    <dbReference type="NCBI Taxonomy" id="215587"/>
    <lineage>
        <taxon>Eukaryota</taxon>
        <taxon>Sar</taxon>
        <taxon>Stramenopiles</taxon>
        <taxon>Bigyra</taxon>
        <taxon>Labyrinthulomycetes</taxon>
        <taxon>Thraustochytrida</taxon>
        <taxon>Thraustochytriidae</taxon>
        <taxon>Aplanochytrium</taxon>
    </lineage>
</organism>
<dbReference type="InterPro" id="IPR027417">
    <property type="entry name" value="P-loop_NTPase"/>
</dbReference>
<reference evidence="1" key="1">
    <citation type="submission" date="2021-01" db="EMBL/GenBank/DDBJ databases">
        <authorList>
            <person name="Corre E."/>
            <person name="Pelletier E."/>
            <person name="Niang G."/>
            <person name="Scheremetjew M."/>
            <person name="Finn R."/>
            <person name="Kale V."/>
            <person name="Holt S."/>
            <person name="Cochrane G."/>
            <person name="Meng A."/>
            <person name="Brown T."/>
            <person name="Cohen L."/>
        </authorList>
    </citation>
    <scope>NUCLEOTIDE SEQUENCE</scope>
    <source>
        <strain evidence="1">GSBS06</strain>
    </source>
</reference>
<dbReference type="EMBL" id="HBIN01019519">
    <property type="protein sequence ID" value="CAE0444846.1"/>
    <property type="molecule type" value="Transcribed_RNA"/>
</dbReference>
<sequence length="126" mass="14653">MLREPAQRLLSAYNWMKKRSGCCNFDWGWPKEIRLHFIGQFRTIGARALSSFTGCETNMILGRGCMSRNSTLDDIDEAKRRIDLFKFVGLQEEWFMSICLFNYVMTGKRFVIKKQIVTVRPGSQAT</sequence>
<dbReference type="Gene3D" id="3.40.50.300">
    <property type="entry name" value="P-loop containing nucleotide triphosphate hydrolases"/>
    <property type="match status" value="1"/>
</dbReference>
<gene>
    <name evidence="1" type="ORF">ASTO00021_LOCUS14885</name>
</gene>
<name>A0A7S3PMZ9_9STRA</name>
<proteinExistence type="predicted"/>